<dbReference type="Pfam" id="PF10861">
    <property type="entry name" value="DUF2784"/>
    <property type="match status" value="1"/>
</dbReference>
<keyword evidence="3" id="KW-1185">Reference proteome</keyword>
<evidence type="ECO:0000313" key="2">
    <source>
        <dbReference type="EMBL" id="KIC94287.1"/>
    </source>
</evidence>
<dbReference type="InterPro" id="IPR021218">
    <property type="entry name" value="DUF2784"/>
</dbReference>
<evidence type="ECO:0000313" key="3">
    <source>
        <dbReference type="Proteomes" id="UP000031408"/>
    </source>
</evidence>
<protein>
    <recommendedName>
        <fullName evidence="4">DUF2784 domain-containing protein</fullName>
    </recommendedName>
</protein>
<dbReference type="AlphaFoldDB" id="A0A0C1L2S1"/>
<feature type="transmembrane region" description="Helical" evidence="1">
    <location>
        <begin position="6"/>
        <end position="25"/>
    </location>
</feature>
<gene>
    <name evidence="2" type="ORF">OI18_11655</name>
</gene>
<evidence type="ECO:0000256" key="1">
    <source>
        <dbReference type="SAM" id="Phobius"/>
    </source>
</evidence>
<organism evidence="2 3">
    <name type="scientific">Flavihumibacter solisilvae</name>
    <dbReference type="NCBI Taxonomy" id="1349421"/>
    <lineage>
        <taxon>Bacteria</taxon>
        <taxon>Pseudomonadati</taxon>
        <taxon>Bacteroidota</taxon>
        <taxon>Chitinophagia</taxon>
        <taxon>Chitinophagales</taxon>
        <taxon>Chitinophagaceae</taxon>
        <taxon>Flavihumibacter</taxon>
    </lineage>
</organism>
<keyword evidence="1" id="KW-0472">Membrane</keyword>
<dbReference type="EMBL" id="JSVC01000013">
    <property type="protein sequence ID" value="KIC94287.1"/>
    <property type="molecule type" value="Genomic_DNA"/>
</dbReference>
<keyword evidence="1" id="KW-1133">Transmembrane helix</keyword>
<dbReference type="Proteomes" id="UP000031408">
    <property type="component" value="Unassembled WGS sequence"/>
</dbReference>
<reference evidence="2 3" key="1">
    <citation type="submission" date="2014-11" db="EMBL/GenBank/DDBJ databases">
        <title>Genome sequence of Flavihumibacter solisilvae 3-3.</title>
        <authorList>
            <person name="Zhou G."/>
            <person name="Li M."/>
            <person name="Wang G."/>
        </authorList>
    </citation>
    <scope>NUCLEOTIDE SEQUENCE [LARGE SCALE GENOMIC DNA]</scope>
    <source>
        <strain evidence="2 3">3-3</strain>
    </source>
</reference>
<name>A0A0C1L2S1_9BACT</name>
<dbReference type="RefSeq" id="WP_039140041.1">
    <property type="nucleotide sequence ID" value="NZ_JSVC01000013.1"/>
</dbReference>
<sequence>MQFLNIFFFIFHTAFTLFNITGWMFRKTRKWNLITLFLTAFSWFVLGIWYGWGYCFCTDWHWDVREKLGYHDEQQSYIHFLIAKLTGLELKAKLVETGTVIVFAFSLVMSLWLNFRDRKRELNRKRDRRTPF</sequence>
<feature type="transmembrane region" description="Helical" evidence="1">
    <location>
        <begin position="32"/>
        <end position="52"/>
    </location>
</feature>
<dbReference type="STRING" id="1349421.OI18_11655"/>
<feature type="transmembrane region" description="Helical" evidence="1">
    <location>
        <begin position="94"/>
        <end position="115"/>
    </location>
</feature>
<dbReference type="OrthoDB" id="9813998at2"/>
<accession>A0A0C1L2S1</accession>
<evidence type="ECO:0008006" key="4">
    <source>
        <dbReference type="Google" id="ProtNLM"/>
    </source>
</evidence>
<comment type="caution">
    <text evidence="2">The sequence shown here is derived from an EMBL/GenBank/DDBJ whole genome shotgun (WGS) entry which is preliminary data.</text>
</comment>
<proteinExistence type="predicted"/>
<keyword evidence="1" id="KW-0812">Transmembrane</keyword>